<dbReference type="AlphaFoldDB" id="K7N135"/>
<reference evidence="2" key="2">
    <citation type="submission" date="2018-02" db="UniProtKB">
        <authorList>
            <consortium name="EnsemblPlants"/>
        </authorList>
    </citation>
    <scope>IDENTIFICATION</scope>
    <source>
        <strain evidence="2">Williams 82</strain>
    </source>
</reference>
<protein>
    <submittedName>
        <fullName evidence="1 2">Uncharacterized protein</fullName>
    </submittedName>
</protein>
<reference evidence="1" key="3">
    <citation type="submission" date="2018-07" db="EMBL/GenBank/DDBJ databases">
        <title>WGS assembly of Glycine max.</title>
        <authorList>
            <person name="Schmutz J."/>
            <person name="Cannon S."/>
            <person name="Schlueter J."/>
            <person name="Ma J."/>
            <person name="Mitros T."/>
            <person name="Nelson W."/>
            <person name="Hyten D."/>
            <person name="Song Q."/>
            <person name="Thelen J."/>
            <person name="Cheng J."/>
            <person name="Xu D."/>
            <person name="Hellsten U."/>
            <person name="May G."/>
            <person name="Yu Y."/>
            <person name="Sakurai T."/>
            <person name="Umezawa T."/>
            <person name="Bhattacharyya M."/>
            <person name="Sandhu D."/>
            <person name="Valliyodan B."/>
            <person name="Lindquist E."/>
            <person name="Peto M."/>
            <person name="Grant D."/>
            <person name="Shu S."/>
            <person name="Goodstein D."/>
            <person name="Barry K."/>
            <person name="Futrell-Griggs M."/>
            <person name="Abernathy B."/>
            <person name="Du J."/>
            <person name="Tian Z."/>
            <person name="Zhu L."/>
            <person name="Gill N."/>
            <person name="Joshi T."/>
            <person name="Libault M."/>
            <person name="Sethuraman A."/>
            <person name="Zhang X."/>
            <person name="Shinozaki K."/>
            <person name="Nguyen H."/>
            <person name="Wing R."/>
            <person name="Cregan P."/>
            <person name="Specht J."/>
            <person name="Grimwood J."/>
            <person name="Rokhsar D."/>
            <person name="Stacey G."/>
            <person name="Shoemaker R."/>
            <person name="Jackson S."/>
        </authorList>
    </citation>
    <scope>NUCLEOTIDE SEQUENCE</scope>
    <source>
        <tissue evidence="1">Callus</tissue>
    </source>
</reference>
<reference evidence="1 2" key="1">
    <citation type="journal article" date="2010" name="Nature">
        <title>Genome sequence of the palaeopolyploid soybean.</title>
        <authorList>
            <person name="Schmutz J."/>
            <person name="Cannon S.B."/>
            <person name="Schlueter J."/>
            <person name="Ma J."/>
            <person name="Mitros T."/>
            <person name="Nelson W."/>
            <person name="Hyten D.L."/>
            <person name="Song Q."/>
            <person name="Thelen J.J."/>
            <person name="Cheng J."/>
            <person name="Xu D."/>
            <person name="Hellsten U."/>
            <person name="May G.D."/>
            <person name="Yu Y."/>
            <person name="Sakurai T."/>
            <person name="Umezawa T."/>
            <person name="Bhattacharyya M.K."/>
            <person name="Sandhu D."/>
            <person name="Valliyodan B."/>
            <person name="Lindquist E."/>
            <person name="Peto M."/>
            <person name="Grant D."/>
            <person name="Shu S."/>
            <person name="Goodstein D."/>
            <person name="Barry K."/>
            <person name="Futrell-Griggs M."/>
            <person name="Abernathy B."/>
            <person name="Du J."/>
            <person name="Tian Z."/>
            <person name="Zhu L."/>
            <person name="Gill N."/>
            <person name="Joshi T."/>
            <person name="Libault M."/>
            <person name="Sethuraman A."/>
            <person name="Zhang X.-C."/>
            <person name="Shinozaki K."/>
            <person name="Nguyen H.T."/>
            <person name="Wing R.A."/>
            <person name="Cregan P."/>
            <person name="Specht J."/>
            <person name="Grimwood J."/>
            <person name="Rokhsar D."/>
            <person name="Stacey G."/>
            <person name="Shoemaker R.C."/>
            <person name="Jackson S.A."/>
        </authorList>
    </citation>
    <scope>NUCLEOTIDE SEQUENCE [LARGE SCALE GENOMIC DNA]</scope>
    <source>
        <strain evidence="2">cv. Williams 82</strain>
        <tissue evidence="1">Callus</tissue>
    </source>
</reference>
<gene>
    <name evidence="1" type="ORF">GLYMA_20G030200</name>
</gene>
<accession>K7N135</accession>
<sequence length="57" mass="6757">MTYMYRIGFLVFVQISNSYMFPSTNHQYFWMSIFVPPNCCRVTKHNVVCLYPQPQAG</sequence>
<evidence type="ECO:0000313" key="2">
    <source>
        <dbReference type="EnsemblPlants" id="KRG89541"/>
    </source>
</evidence>
<name>K7N135_SOYBN</name>
<dbReference type="Gramene" id="KRG89541">
    <property type="protein sequence ID" value="KRG89541"/>
    <property type="gene ID" value="GLYMA_20G030200"/>
</dbReference>
<keyword evidence="3" id="KW-1185">Reference proteome</keyword>
<dbReference type="HOGENOM" id="CLU_3000285_0_0_1"/>
<evidence type="ECO:0000313" key="3">
    <source>
        <dbReference type="Proteomes" id="UP000008827"/>
    </source>
</evidence>
<organism evidence="2">
    <name type="scientific">Glycine max</name>
    <name type="common">Soybean</name>
    <name type="synonym">Glycine hispida</name>
    <dbReference type="NCBI Taxonomy" id="3847"/>
    <lineage>
        <taxon>Eukaryota</taxon>
        <taxon>Viridiplantae</taxon>
        <taxon>Streptophyta</taxon>
        <taxon>Embryophyta</taxon>
        <taxon>Tracheophyta</taxon>
        <taxon>Spermatophyta</taxon>
        <taxon>Magnoliopsida</taxon>
        <taxon>eudicotyledons</taxon>
        <taxon>Gunneridae</taxon>
        <taxon>Pentapetalae</taxon>
        <taxon>rosids</taxon>
        <taxon>fabids</taxon>
        <taxon>Fabales</taxon>
        <taxon>Fabaceae</taxon>
        <taxon>Papilionoideae</taxon>
        <taxon>50 kb inversion clade</taxon>
        <taxon>NPAAA clade</taxon>
        <taxon>indigoferoid/millettioid clade</taxon>
        <taxon>Phaseoleae</taxon>
        <taxon>Glycine</taxon>
        <taxon>Glycine subgen. Soja</taxon>
    </lineage>
</organism>
<dbReference type="EMBL" id="CM000853">
    <property type="protein sequence ID" value="KRG89541.1"/>
    <property type="molecule type" value="Genomic_DNA"/>
</dbReference>
<dbReference type="EnsemblPlants" id="KRG89541">
    <property type="protein sequence ID" value="KRG89541"/>
    <property type="gene ID" value="GLYMA_20G030200"/>
</dbReference>
<dbReference type="InParanoid" id="K7N135"/>
<proteinExistence type="predicted"/>
<evidence type="ECO:0000313" key="1">
    <source>
        <dbReference type="EMBL" id="KRG89541.1"/>
    </source>
</evidence>
<dbReference type="Proteomes" id="UP000008827">
    <property type="component" value="Chromosome 20"/>
</dbReference>
<dbReference type="PaxDb" id="3847-GLYMA20G03780.1"/>